<protein>
    <submittedName>
        <fullName evidence="1">Uncharacterized protein</fullName>
    </submittedName>
</protein>
<dbReference type="EMBL" id="CANTFK010000130">
    <property type="protein sequence ID" value="CAI5707058.1"/>
    <property type="molecule type" value="Genomic_DNA"/>
</dbReference>
<proteinExistence type="predicted"/>
<dbReference type="AlphaFoldDB" id="A0AAV0SWG2"/>
<evidence type="ECO:0000313" key="1">
    <source>
        <dbReference type="EMBL" id="CAI5707058.1"/>
    </source>
</evidence>
<gene>
    <name evidence="1" type="ORF">PFR002_LOCUS1309</name>
</gene>
<sequence>MVVDPPNHEKGADVNERILKMLMGFEVRMERMEASQMQINENERLRGAIESGLSTSLLDLNMGSAGPLHLDALGNSPQRRQVASPAHAAHVEPLGPQYVAPEPRQRFIMQQAPQQEHQAAGPAHRVPDARQRKLTIRKLDGSELYHGLGSGFLDLGRTFLLQTTSWKGFCRLFKTKITASQSIQLFTARKDLKRSWPEHYLYLVAVSHACGGADQQVLDNIVHYASADLSTVLMAKYDNSRVDHLHQAEELAHFAQSVEVESRKGSALGRDVRSLVTPW</sequence>
<dbReference type="Proteomes" id="UP001159659">
    <property type="component" value="Unassembled WGS sequence"/>
</dbReference>
<organism evidence="1 2">
    <name type="scientific">Peronospora farinosa</name>
    <dbReference type="NCBI Taxonomy" id="134698"/>
    <lineage>
        <taxon>Eukaryota</taxon>
        <taxon>Sar</taxon>
        <taxon>Stramenopiles</taxon>
        <taxon>Oomycota</taxon>
        <taxon>Peronosporomycetes</taxon>
        <taxon>Peronosporales</taxon>
        <taxon>Peronosporaceae</taxon>
        <taxon>Peronospora</taxon>
    </lineage>
</organism>
<accession>A0AAV0SWG2</accession>
<reference evidence="1" key="1">
    <citation type="submission" date="2022-12" db="EMBL/GenBank/DDBJ databases">
        <authorList>
            <person name="Webb A."/>
        </authorList>
    </citation>
    <scope>NUCLEOTIDE SEQUENCE</scope>
    <source>
        <strain evidence="1">Pf2</strain>
    </source>
</reference>
<comment type="caution">
    <text evidence="1">The sequence shown here is derived from an EMBL/GenBank/DDBJ whole genome shotgun (WGS) entry which is preliminary data.</text>
</comment>
<evidence type="ECO:0000313" key="2">
    <source>
        <dbReference type="Proteomes" id="UP001159659"/>
    </source>
</evidence>
<name>A0AAV0SWG2_9STRA</name>